<evidence type="ECO:0000256" key="1">
    <source>
        <dbReference type="SAM" id="MobiDB-lite"/>
    </source>
</evidence>
<dbReference type="Proteomes" id="UP000887565">
    <property type="component" value="Unplaced"/>
</dbReference>
<feature type="region of interest" description="Disordered" evidence="1">
    <location>
        <begin position="79"/>
        <end position="99"/>
    </location>
</feature>
<accession>A0A915I561</accession>
<proteinExistence type="predicted"/>
<name>A0A915I561_ROMCU</name>
<sequence length="99" mass="11132">MQNMSDISVLYEKLTAGQDTTECARSVDPLERSIFTVEREKIAIEKEKLVLEKERIAFEKEKCAAKSSLLGQSAVLLSTMPPNPEVQSPTVADYRRQKS</sequence>
<dbReference type="WBParaSite" id="nRc.2.0.1.t09277-RA">
    <property type="protein sequence ID" value="nRc.2.0.1.t09277-RA"/>
    <property type="gene ID" value="nRc.2.0.1.g09277"/>
</dbReference>
<keyword evidence="2" id="KW-1185">Reference proteome</keyword>
<organism evidence="2 3">
    <name type="scientific">Romanomermis culicivorax</name>
    <name type="common">Nematode worm</name>
    <dbReference type="NCBI Taxonomy" id="13658"/>
    <lineage>
        <taxon>Eukaryota</taxon>
        <taxon>Metazoa</taxon>
        <taxon>Ecdysozoa</taxon>
        <taxon>Nematoda</taxon>
        <taxon>Enoplea</taxon>
        <taxon>Dorylaimia</taxon>
        <taxon>Mermithida</taxon>
        <taxon>Mermithoidea</taxon>
        <taxon>Mermithidae</taxon>
        <taxon>Romanomermis</taxon>
    </lineage>
</organism>
<evidence type="ECO:0000313" key="2">
    <source>
        <dbReference type="Proteomes" id="UP000887565"/>
    </source>
</evidence>
<protein>
    <submittedName>
        <fullName evidence="3">Uncharacterized protein</fullName>
    </submittedName>
</protein>
<reference evidence="3" key="1">
    <citation type="submission" date="2022-11" db="UniProtKB">
        <authorList>
            <consortium name="WormBaseParasite"/>
        </authorList>
    </citation>
    <scope>IDENTIFICATION</scope>
</reference>
<dbReference type="AlphaFoldDB" id="A0A915I561"/>
<evidence type="ECO:0000313" key="3">
    <source>
        <dbReference type="WBParaSite" id="nRc.2.0.1.t09277-RA"/>
    </source>
</evidence>